<dbReference type="VEuPathDB" id="TrichDB:TVAG_008140"/>
<protein>
    <recommendedName>
        <fullName evidence="4">Phosphoprotein phosphatase</fullName>
    </recommendedName>
</protein>
<dbReference type="EMBL" id="DS113524">
    <property type="protein sequence ID" value="EAY02806.1"/>
    <property type="molecule type" value="Genomic_DNA"/>
</dbReference>
<dbReference type="FunFam" id="1.25.10.10:FF:000331">
    <property type="entry name" value="Phosphoprotein phosphatase, putative"/>
    <property type="match status" value="1"/>
</dbReference>
<evidence type="ECO:0000313" key="3">
    <source>
        <dbReference type="Proteomes" id="UP000001542"/>
    </source>
</evidence>
<dbReference type="GO" id="GO:0051177">
    <property type="term" value="P:meiotic sister chromatid cohesion"/>
    <property type="evidence" value="ECO:0000318"/>
    <property type="project" value="GO_Central"/>
</dbReference>
<dbReference type="GO" id="GO:0007165">
    <property type="term" value="P:signal transduction"/>
    <property type="evidence" value="ECO:0007669"/>
    <property type="project" value="InterPro"/>
</dbReference>
<dbReference type="AlphaFoldDB" id="A2EX29"/>
<dbReference type="InterPro" id="IPR011989">
    <property type="entry name" value="ARM-like"/>
</dbReference>
<dbReference type="STRING" id="5722.A2EX29"/>
<dbReference type="GO" id="GO:0000159">
    <property type="term" value="C:protein phosphatase type 2A complex"/>
    <property type="evidence" value="ECO:0007669"/>
    <property type="project" value="InterPro"/>
</dbReference>
<keyword evidence="3" id="KW-1185">Reference proteome</keyword>
<reference evidence="2" key="1">
    <citation type="submission" date="2006-10" db="EMBL/GenBank/DDBJ databases">
        <authorList>
            <person name="Amadeo P."/>
            <person name="Zhao Q."/>
            <person name="Wortman J."/>
            <person name="Fraser-Liggett C."/>
            <person name="Carlton J."/>
        </authorList>
    </citation>
    <scope>NUCLEOTIDE SEQUENCE</scope>
    <source>
        <strain evidence="2">G3</strain>
    </source>
</reference>
<accession>A2EX29</accession>
<dbReference type="Proteomes" id="UP000001542">
    <property type="component" value="Unassembled WGS sequence"/>
</dbReference>
<dbReference type="GO" id="GO:0072542">
    <property type="term" value="F:protein phosphatase activator activity"/>
    <property type="evidence" value="ECO:0000318"/>
    <property type="project" value="GO_Central"/>
</dbReference>
<evidence type="ECO:0000313" key="2">
    <source>
        <dbReference type="EMBL" id="EAY02806.1"/>
    </source>
</evidence>
<dbReference type="InterPro" id="IPR002554">
    <property type="entry name" value="PP2A_B56"/>
</dbReference>
<dbReference type="PANTHER" id="PTHR10257:SF3">
    <property type="entry name" value="SERINE_THREONINE-PROTEIN PHOSPHATASE 2A 56 KDA REGULATORY SUBUNIT GAMMA ISOFORM"/>
    <property type="match status" value="1"/>
</dbReference>
<proteinExistence type="predicted"/>
<dbReference type="KEGG" id="tva:4760646"/>
<gene>
    <name evidence="2" type="ORF">TVAG_008140</name>
</gene>
<dbReference type="InterPro" id="IPR016024">
    <property type="entry name" value="ARM-type_fold"/>
</dbReference>
<evidence type="ECO:0000256" key="1">
    <source>
        <dbReference type="SAM" id="MobiDB-lite"/>
    </source>
</evidence>
<dbReference type="eggNOG" id="KOG2085">
    <property type="taxonomic scope" value="Eukaryota"/>
</dbReference>
<dbReference type="Pfam" id="PF01603">
    <property type="entry name" value="B56"/>
    <property type="match status" value="1"/>
</dbReference>
<dbReference type="PANTHER" id="PTHR10257">
    <property type="entry name" value="SERINE/THREONINE PROTEIN PHOSPHATASE 2A PP2A REGULATORY SUBUNIT B"/>
    <property type="match status" value="1"/>
</dbReference>
<organism evidence="2 3">
    <name type="scientific">Trichomonas vaginalis (strain ATCC PRA-98 / G3)</name>
    <dbReference type="NCBI Taxonomy" id="412133"/>
    <lineage>
        <taxon>Eukaryota</taxon>
        <taxon>Metamonada</taxon>
        <taxon>Parabasalia</taxon>
        <taxon>Trichomonadida</taxon>
        <taxon>Trichomonadidae</taxon>
        <taxon>Trichomonas</taxon>
    </lineage>
</organism>
<name>A2EX29_TRIV3</name>
<dbReference type="SMR" id="A2EX29"/>
<sequence length="426" mass="48255">MNSGVFQNPRSTTQLLPSLNDNSNNRALSTNYFSGGNALPGQINKELTQKILSLKPDIKQVSQFAIEARSSDSYLCISEETTLHLYNTIGEIIFRPFDDMTYLDEYNDDPFVKSLDVWKDLKNIYSLLQCLITNAFPKATIDWLMNKNAEKLFMNLLSPDPREVTVIESIVLSIFKSWADISTKFVSASTVIIQNFLDGIHTFYGISTVMKFLDLYYRSSSDAWDESSNTLTLTLFIPALLNNFAYKYYSPLNRVLSFAYSKNESLAETCLSKMLKSWPVTCSSNIVCFLHHFSSIVTIAGPNKITPYVVPMFNHIIESAKSDNHKVSFSALTISSNVTFIFEFLQTYGHYVRALYSVAEEMQTKHWSEEVRMAAKQALISINNAAPQIKLIPAPNPQAQKSQRLEIWKELSSQCGVELVDPFSQK</sequence>
<dbReference type="InParanoid" id="A2EX29"/>
<evidence type="ECO:0008006" key="4">
    <source>
        <dbReference type="Google" id="ProtNLM"/>
    </source>
</evidence>
<feature type="region of interest" description="Disordered" evidence="1">
    <location>
        <begin position="1"/>
        <end position="22"/>
    </location>
</feature>
<dbReference type="Gene3D" id="1.25.10.10">
    <property type="entry name" value="Leucine-rich Repeat Variant"/>
    <property type="match status" value="1"/>
</dbReference>
<dbReference type="SUPFAM" id="SSF48371">
    <property type="entry name" value="ARM repeat"/>
    <property type="match status" value="1"/>
</dbReference>
<reference evidence="2" key="2">
    <citation type="journal article" date="2007" name="Science">
        <title>Draft genome sequence of the sexually transmitted pathogen Trichomonas vaginalis.</title>
        <authorList>
            <person name="Carlton J.M."/>
            <person name="Hirt R.P."/>
            <person name="Silva J.C."/>
            <person name="Delcher A.L."/>
            <person name="Schatz M."/>
            <person name="Zhao Q."/>
            <person name="Wortman J.R."/>
            <person name="Bidwell S.L."/>
            <person name="Alsmark U.C.M."/>
            <person name="Besteiro S."/>
            <person name="Sicheritz-Ponten T."/>
            <person name="Noel C.J."/>
            <person name="Dacks J.B."/>
            <person name="Foster P.G."/>
            <person name="Simillion C."/>
            <person name="Van de Peer Y."/>
            <person name="Miranda-Saavedra D."/>
            <person name="Barton G.J."/>
            <person name="Westrop G.D."/>
            <person name="Mueller S."/>
            <person name="Dessi D."/>
            <person name="Fiori P.L."/>
            <person name="Ren Q."/>
            <person name="Paulsen I."/>
            <person name="Zhang H."/>
            <person name="Bastida-Corcuera F.D."/>
            <person name="Simoes-Barbosa A."/>
            <person name="Brown M.T."/>
            <person name="Hayes R.D."/>
            <person name="Mukherjee M."/>
            <person name="Okumura C.Y."/>
            <person name="Schneider R."/>
            <person name="Smith A.J."/>
            <person name="Vanacova S."/>
            <person name="Villalvazo M."/>
            <person name="Haas B.J."/>
            <person name="Pertea M."/>
            <person name="Feldblyum T.V."/>
            <person name="Utterback T.R."/>
            <person name="Shu C.L."/>
            <person name="Osoegawa K."/>
            <person name="de Jong P.J."/>
            <person name="Hrdy I."/>
            <person name="Horvathova L."/>
            <person name="Zubacova Z."/>
            <person name="Dolezal P."/>
            <person name="Malik S.B."/>
            <person name="Logsdon J.M. Jr."/>
            <person name="Henze K."/>
            <person name="Gupta A."/>
            <person name="Wang C.C."/>
            <person name="Dunne R.L."/>
            <person name="Upcroft J.A."/>
            <person name="Upcroft P."/>
            <person name="White O."/>
            <person name="Salzberg S.L."/>
            <person name="Tang P."/>
            <person name="Chiu C.-H."/>
            <person name="Lee Y.-S."/>
            <person name="Embley T.M."/>
            <person name="Coombs G.H."/>
            <person name="Mottram J.C."/>
            <person name="Tachezy J."/>
            <person name="Fraser-Liggett C.M."/>
            <person name="Johnson P.J."/>
        </authorList>
    </citation>
    <scope>NUCLEOTIDE SEQUENCE [LARGE SCALE GENOMIC DNA]</scope>
    <source>
        <strain evidence="2">G3</strain>
    </source>
</reference>
<dbReference type="VEuPathDB" id="TrichDB:TVAGG3_0442580"/>